<protein>
    <recommendedName>
        <fullName evidence="1">DUF3850 domain-containing protein</fullName>
    </recommendedName>
</protein>
<dbReference type="InterPro" id="IPR015947">
    <property type="entry name" value="PUA-like_sf"/>
</dbReference>
<dbReference type="EMBL" id="VMGN01000003">
    <property type="protein sequence ID" value="TSC94959.1"/>
    <property type="molecule type" value="Genomic_DNA"/>
</dbReference>
<name>A0A554LQR8_9BACT</name>
<reference evidence="2 3" key="1">
    <citation type="submission" date="2017-07" db="EMBL/GenBank/DDBJ databases">
        <title>Mechanisms for carbon and nitrogen cycling indicate functional differentiation within the Candidate Phyla Radiation.</title>
        <authorList>
            <person name="Danczak R.E."/>
            <person name="Johnston M.D."/>
            <person name="Kenah C."/>
            <person name="Slattery M."/>
            <person name="Wrighton K.C."/>
            <person name="Wilkins M.J."/>
        </authorList>
    </citation>
    <scope>NUCLEOTIDE SEQUENCE [LARGE SCALE GENOMIC DNA]</scope>
    <source>
        <strain evidence="2">Athens1014_28</strain>
    </source>
</reference>
<sequence length="87" mass="10532">MEIKKKIWPEYFEVVKSGKKKFELRLNDFEVKEGDFLVLEEWDPKIKKYTGRTIKKEVTSVSKFKIDKLFWSEKEIKEKGIQIISFK</sequence>
<accession>A0A554LQR8</accession>
<evidence type="ECO:0000259" key="1">
    <source>
        <dbReference type="Pfam" id="PF12961"/>
    </source>
</evidence>
<feature type="domain" description="DUF3850" evidence="1">
    <location>
        <begin position="6"/>
        <end position="63"/>
    </location>
</feature>
<gene>
    <name evidence="2" type="ORF">Athens101428_84</name>
</gene>
<dbReference type="InterPro" id="IPR039440">
    <property type="entry name" value="DUF3850"/>
</dbReference>
<organism evidence="2 3">
    <name type="scientific">Candidatus Berkelbacteria bacterium Athens1014_28</name>
    <dbReference type="NCBI Taxonomy" id="2017145"/>
    <lineage>
        <taxon>Bacteria</taxon>
        <taxon>Candidatus Berkelbacteria</taxon>
    </lineage>
</organism>
<dbReference type="Pfam" id="PF12961">
    <property type="entry name" value="DUF3850"/>
    <property type="match status" value="1"/>
</dbReference>
<dbReference type="SUPFAM" id="SSF88697">
    <property type="entry name" value="PUA domain-like"/>
    <property type="match status" value="1"/>
</dbReference>
<dbReference type="AlphaFoldDB" id="A0A554LQR8"/>
<evidence type="ECO:0000313" key="3">
    <source>
        <dbReference type="Proteomes" id="UP000316495"/>
    </source>
</evidence>
<dbReference type="Gene3D" id="2.30.130.30">
    <property type="entry name" value="Hypothetical protein"/>
    <property type="match status" value="1"/>
</dbReference>
<comment type="caution">
    <text evidence="2">The sequence shown here is derived from an EMBL/GenBank/DDBJ whole genome shotgun (WGS) entry which is preliminary data.</text>
</comment>
<evidence type="ECO:0000313" key="2">
    <source>
        <dbReference type="EMBL" id="TSC94959.1"/>
    </source>
</evidence>
<dbReference type="Proteomes" id="UP000316495">
    <property type="component" value="Unassembled WGS sequence"/>
</dbReference>
<proteinExistence type="predicted"/>